<evidence type="ECO:0000313" key="3">
    <source>
        <dbReference type="Proteomes" id="UP000276133"/>
    </source>
</evidence>
<dbReference type="AlphaFoldDB" id="A0A3M7QR64"/>
<evidence type="ECO:0008006" key="4">
    <source>
        <dbReference type="Google" id="ProtNLM"/>
    </source>
</evidence>
<reference evidence="2 3" key="1">
    <citation type="journal article" date="2018" name="Sci. Rep.">
        <title>Genomic signatures of local adaptation to the degree of environmental predictability in rotifers.</title>
        <authorList>
            <person name="Franch-Gras L."/>
            <person name="Hahn C."/>
            <person name="Garcia-Roger E.M."/>
            <person name="Carmona M.J."/>
            <person name="Serra M."/>
            <person name="Gomez A."/>
        </authorList>
    </citation>
    <scope>NUCLEOTIDE SEQUENCE [LARGE SCALE GENOMIC DNA]</scope>
    <source>
        <strain evidence="2">HYR1</strain>
    </source>
</reference>
<dbReference type="OrthoDB" id="10439380at2759"/>
<accession>A0A3M7QR64</accession>
<keyword evidence="3" id="KW-1185">Reference proteome</keyword>
<dbReference type="EMBL" id="REGN01005332">
    <property type="protein sequence ID" value="RNA13773.1"/>
    <property type="molecule type" value="Genomic_DNA"/>
</dbReference>
<feature type="signal peptide" evidence="1">
    <location>
        <begin position="1"/>
        <end position="23"/>
    </location>
</feature>
<evidence type="ECO:0000313" key="2">
    <source>
        <dbReference type="EMBL" id="RNA13773.1"/>
    </source>
</evidence>
<feature type="chain" id="PRO_5018217305" description="Lipoprotein" evidence="1">
    <location>
        <begin position="24"/>
        <end position="209"/>
    </location>
</feature>
<keyword evidence="1" id="KW-0732">Signal</keyword>
<proteinExistence type="predicted"/>
<gene>
    <name evidence="2" type="ORF">BpHYR1_018819</name>
</gene>
<comment type="caution">
    <text evidence="2">The sequence shown here is derived from an EMBL/GenBank/DDBJ whole genome shotgun (WGS) entry which is preliminary data.</text>
</comment>
<dbReference type="Proteomes" id="UP000276133">
    <property type="component" value="Unassembled WGS sequence"/>
</dbReference>
<evidence type="ECO:0000256" key="1">
    <source>
        <dbReference type="SAM" id="SignalP"/>
    </source>
</evidence>
<sequence>MSYLKYFLSFSCLTVILFGVCHTKPAKDKYFDFYNKPVKSNFLDILGKRGQRKCEVLLGNDVDLKAFNDEVAYAFLSTGNIRGLDELLRYLIDLECFTLEETLTFRYTLITIYDLINTDHSLPVAETKVYEKRGSFNYFSKINTLIDEFDFAQKNGNNKSFELFQYLVEYIMILENTHELNDQEANALLARIRDSITKKNQSQESLSSV</sequence>
<protein>
    <recommendedName>
        <fullName evidence="4">Lipoprotein</fullName>
    </recommendedName>
</protein>
<organism evidence="2 3">
    <name type="scientific">Brachionus plicatilis</name>
    <name type="common">Marine rotifer</name>
    <name type="synonym">Brachionus muelleri</name>
    <dbReference type="NCBI Taxonomy" id="10195"/>
    <lineage>
        <taxon>Eukaryota</taxon>
        <taxon>Metazoa</taxon>
        <taxon>Spiralia</taxon>
        <taxon>Gnathifera</taxon>
        <taxon>Rotifera</taxon>
        <taxon>Eurotatoria</taxon>
        <taxon>Monogononta</taxon>
        <taxon>Pseudotrocha</taxon>
        <taxon>Ploima</taxon>
        <taxon>Brachionidae</taxon>
        <taxon>Brachionus</taxon>
    </lineage>
</organism>
<name>A0A3M7QR64_BRAPC</name>